<accession>A0ABY1ZIQ3</accession>
<keyword evidence="1" id="KW-0677">Repeat</keyword>
<gene>
    <name evidence="6" type="ORF">EZI54_13520</name>
</gene>
<feature type="domain" description="Response regulatory" evidence="5">
    <location>
        <begin position="1"/>
        <end position="106"/>
    </location>
</feature>
<dbReference type="PROSITE" id="PS50110">
    <property type="entry name" value="RESPONSE_REGULATORY"/>
    <property type="match status" value="1"/>
</dbReference>
<dbReference type="Proteomes" id="UP000313645">
    <property type="component" value="Unassembled WGS sequence"/>
</dbReference>
<sequence length="513" mass="58057">MRQMLRGMGIGHIEACANGNAAIQSCTYEQFDIVLCDYNLGAGKNGQHILEELRHRKLLRRTALFIMVTAETSKEMVMGAREYQPDGYLTKPINQASLSQRLGALLQQRAVLLPINREMDLDNLPKAISLCTQMLPQQPRYRTWILKTLSDLYYQVGDYSHARKICEDVLQSRELSWARLGLGRILIAEQRYAEAIDALHTLIEKQPDMVEAYDHLARAQSLAGKQGTAQRTLEQAATLSPNAILRQKQLAMLAGSNQDMDTACEAWRRTVQLGHYSIHDHPDHYLGLGRSLCDLSEDDSSDEGRGRADEALRALALVRKRFPDSAGVPEVSRLIEARVHQGQKRTSEASAIINSFLESEEGNAPDTELELARSLFAMDRRDEAWQRLMALSQRCEGNEAVQSDIEALLDEPVSFRQKLQARRLTRQGIQAFENRDLDNAATSFSEALKLVPAHPALNLNLIQVRLRQIDQGADRQPLIRECRQCLAQLESLPERHKQYRRFQSLKRKVEGLS</sequence>
<dbReference type="SUPFAM" id="SSF48452">
    <property type="entry name" value="TPR-like"/>
    <property type="match status" value="2"/>
</dbReference>
<dbReference type="Gene3D" id="1.25.40.10">
    <property type="entry name" value="Tetratricopeptide repeat domain"/>
    <property type="match status" value="3"/>
</dbReference>
<dbReference type="InterPro" id="IPR019734">
    <property type="entry name" value="TPR_rpt"/>
</dbReference>
<evidence type="ECO:0000313" key="7">
    <source>
        <dbReference type="Proteomes" id="UP000313645"/>
    </source>
</evidence>
<dbReference type="InterPro" id="IPR011006">
    <property type="entry name" value="CheY-like_superfamily"/>
</dbReference>
<organism evidence="6 7">
    <name type="scientific">Marinobacter halodurans</name>
    <dbReference type="NCBI Taxonomy" id="2528979"/>
    <lineage>
        <taxon>Bacteria</taxon>
        <taxon>Pseudomonadati</taxon>
        <taxon>Pseudomonadota</taxon>
        <taxon>Gammaproteobacteria</taxon>
        <taxon>Pseudomonadales</taxon>
        <taxon>Marinobacteraceae</taxon>
        <taxon>Marinobacter</taxon>
    </lineage>
</organism>
<evidence type="ECO:0000256" key="3">
    <source>
        <dbReference type="PROSITE-ProRule" id="PRU00169"/>
    </source>
</evidence>
<keyword evidence="2 4" id="KW-0802">TPR repeat</keyword>
<name>A0ABY1ZIQ3_9GAMM</name>
<dbReference type="InterPro" id="IPR051012">
    <property type="entry name" value="CellSynth/LPSAsmb/PSIAsmb"/>
</dbReference>
<evidence type="ECO:0000256" key="1">
    <source>
        <dbReference type="ARBA" id="ARBA00022737"/>
    </source>
</evidence>
<dbReference type="PANTHER" id="PTHR45586">
    <property type="entry name" value="TPR REPEAT-CONTAINING PROTEIN PA4667"/>
    <property type="match status" value="1"/>
</dbReference>
<reference evidence="6 7" key="1">
    <citation type="submission" date="2019-02" db="EMBL/GenBank/DDBJ databases">
        <title>Marinobacter halodurans sp. nov., a marine bacterium isolated from sea tidal flat.</title>
        <authorList>
            <person name="Yoo Y."/>
            <person name="Lee D.W."/>
            <person name="Kim B.S."/>
            <person name="Kim J.-J."/>
        </authorList>
    </citation>
    <scope>NUCLEOTIDE SEQUENCE [LARGE SCALE GENOMIC DNA]</scope>
    <source>
        <strain evidence="6 7">YJ-S3-2</strain>
    </source>
</reference>
<dbReference type="PROSITE" id="PS51257">
    <property type="entry name" value="PROKAR_LIPOPROTEIN"/>
    <property type="match status" value="1"/>
</dbReference>
<dbReference type="CDD" id="cd17589">
    <property type="entry name" value="REC_TPR"/>
    <property type="match status" value="1"/>
</dbReference>
<dbReference type="InterPro" id="IPR001789">
    <property type="entry name" value="Sig_transdc_resp-reg_receiver"/>
</dbReference>
<dbReference type="SMART" id="SM00028">
    <property type="entry name" value="TPR"/>
    <property type="match status" value="3"/>
</dbReference>
<dbReference type="PROSITE" id="PS50005">
    <property type="entry name" value="TPR"/>
    <property type="match status" value="1"/>
</dbReference>
<evidence type="ECO:0000256" key="2">
    <source>
        <dbReference type="ARBA" id="ARBA00022803"/>
    </source>
</evidence>
<dbReference type="PANTHER" id="PTHR45586:SF1">
    <property type="entry name" value="LIPOPOLYSACCHARIDE ASSEMBLY PROTEIN B"/>
    <property type="match status" value="1"/>
</dbReference>
<evidence type="ECO:0000259" key="5">
    <source>
        <dbReference type="PROSITE" id="PS50110"/>
    </source>
</evidence>
<feature type="repeat" description="TPR" evidence="4">
    <location>
        <begin position="421"/>
        <end position="454"/>
    </location>
</feature>
<dbReference type="Pfam" id="PF00072">
    <property type="entry name" value="Response_reg"/>
    <property type="match status" value="1"/>
</dbReference>
<evidence type="ECO:0000256" key="4">
    <source>
        <dbReference type="PROSITE-ProRule" id="PRU00339"/>
    </source>
</evidence>
<comment type="caution">
    <text evidence="6">The sequence shown here is derived from an EMBL/GenBank/DDBJ whole genome shotgun (WGS) entry which is preliminary data.</text>
</comment>
<dbReference type="SMART" id="SM00448">
    <property type="entry name" value="REC"/>
    <property type="match status" value="1"/>
</dbReference>
<dbReference type="Pfam" id="PF13432">
    <property type="entry name" value="TPR_16"/>
    <property type="match status" value="2"/>
</dbReference>
<keyword evidence="7" id="KW-1185">Reference proteome</keyword>
<dbReference type="SUPFAM" id="SSF52172">
    <property type="entry name" value="CheY-like"/>
    <property type="match status" value="1"/>
</dbReference>
<evidence type="ECO:0000313" key="6">
    <source>
        <dbReference type="EMBL" id="TBW54500.1"/>
    </source>
</evidence>
<dbReference type="Gene3D" id="3.40.50.2300">
    <property type="match status" value="1"/>
</dbReference>
<dbReference type="EMBL" id="SJDL01000021">
    <property type="protein sequence ID" value="TBW54500.1"/>
    <property type="molecule type" value="Genomic_DNA"/>
</dbReference>
<protein>
    <submittedName>
        <fullName evidence="6">Response regulator</fullName>
    </submittedName>
</protein>
<dbReference type="InterPro" id="IPR011990">
    <property type="entry name" value="TPR-like_helical_dom_sf"/>
</dbReference>
<keyword evidence="3" id="KW-0597">Phosphoprotein</keyword>
<feature type="modified residue" description="4-aspartylphosphate" evidence="3">
    <location>
        <position position="37"/>
    </location>
</feature>
<proteinExistence type="predicted"/>